<name>A0ACC7SCK2_DOLFA</name>
<proteinExistence type="predicted"/>
<evidence type="ECO:0000313" key="1">
    <source>
        <dbReference type="EMBL" id="MTJ45212.1"/>
    </source>
</evidence>
<organism evidence="1 2">
    <name type="scientific">Dolichospermum flos-aquae UHCC 0037</name>
    <dbReference type="NCBI Taxonomy" id="2590026"/>
    <lineage>
        <taxon>Bacteria</taxon>
        <taxon>Bacillati</taxon>
        <taxon>Cyanobacteriota</taxon>
        <taxon>Cyanophyceae</taxon>
        <taxon>Nostocales</taxon>
        <taxon>Aphanizomenonaceae</taxon>
        <taxon>Dolichospermum</taxon>
    </lineage>
</organism>
<keyword evidence="2" id="KW-1185">Reference proteome</keyword>
<gene>
    <name evidence="1" type="ORF">FJR39_19535</name>
</gene>
<protein>
    <submittedName>
        <fullName evidence="1">WG repeat-containing protein</fullName>
    </submittedName>
</protein>
<dbReference type="EMBL" id="VILF01000005">
    <property type="protein sequence ID" value="MTJ45212.1"/>
    <property type="molecule type" value="Genomic_DNA"/>
</dbReference>
<accession>A0ACC7SCK2</accession>
<evidence type="ECO:0000313" key="2">
    <source>
        <dbReference type="Proteomes" id="UP001517388"/>
    </source>
</evidence>
<sequence>MVFQKRSWLLILLLLALVGAIAFHIVQISKTEKSYPMSMLQKGYETKTENLYPINFSGKGYGYVNQAAQLVIEPQFDKVGKFSEGFAPVIVKNKWGFVNLKGNTSITLQNNIADESNDSKRDDHNKSSTDLSENILPGFLDKKLTDKYRDEDDMLSSSFSEGLAAIKLNGKWGFINQNGKLVIPYQFDEIQKFSGGPMTTDNNINIQTFIICCWYSLTTSRSPKCRCFF</sequence>
<reference evidence="2" key="1">
    <citation type="journal article" date="2020" name="Toxins">
        <title>Phylogenomic Analysis of Secondary Metabolism in the Toxic Cyanobacterial Genera Anabaena, Dolichospermum and Aphanizomenon.</title>
        <authorList>
            <person name="Oesterholm J."/>
            <person name="Popin R.V."/>
            <person name="Fewer D.P."/>
            <person name="Sivonen K."/>
        </authorList>
    </citation>
    <scope>NUCLEOTIDE SEQUENCE [LARGE SCALE GENOMIC DNA]</scope>
    <source>
        <strain evidence="2">UHCC 0037</strain>
    </source>
</reference>
<dbReference type="Proteomes" id="UP001517388">
    <property type="component" value="Unassembled WGS sequence"/>
</dbReference>
<comment type="caution">
    <text evidence="1">The sequence shown here is derived from an EMBL/GenBank/DDBJ whole genome shotgun (WGS) entry which is preliminary data.</text>
</comment>